<evidence type="ECO:0000313" key="8">
    <source>
        <dbReference type="Proteomes" id="UP001495147"/>
    </source>
</evidence>
<keyword evidence="4" id="KW-0443">Lipid metabolism</keyword>
<dbReference type="InterPro" id="IPR020845">
    <property type="entry name" value="AMP-binding_CS"/>
</dbReference>
<sequence length="550" mass="60105">MSLMGQMMQQPLLISSLLQHAARHFPNVEIVSKRVEGDVHRSTWAAVARRSRQLAQALARLGCAPGDRIATLAWNGYRHLEIYYGSSGSGLVCHTINPRLFPEQIAWIANDAQDAVLCFDLNFLPLVEKLAPQLTSVRHFVLMVGRSHMPASTSLPNLLCFDELVDAEDGAYSWPQLDENTASSICYTSGTTGNPKGAVYSHRSTLLHAYASALPDAMNCSARDTILPVVPMFHVNAWGLPYSCALVGAKLVLPGPHLDGKSLYELFESEGVTFSAGVPTVWLGLITYVKSQGLKFSSFKRTVIGGSACPPAMMTTLQQDFGVEVIHAWGMTELSPLGTLSKLGTQQLKLPPDEQRKLLEKQGHVIYGIDMTIIDDDGHALPWDGQSAGNLVVRGGWVIDRYYGMPASPLVSVDGEPGWFPTGDVATIDAHGFMQITDRSKDVIKSGGEWISSIDLENIAMAHPAVHEAAVIAAKHPKWDERPLLVVVKKPDAAVTREELLAFYEGRIAKWQIPDDVVFVAELPHTATGKIQKLKLRDQLKDHVLAQSPA</sequence>
<dbReference type="InterPro" id="IPR042099">
    <property type="entry name" value="ANL_N_sf"/>
</dbReference>
<comment type="similarity">
    <text evidence="1">Belongs to the ATP-dependent AMP-binding enzyme family.</text>
</comment>
<accession>A0ABV0G590</accession>
<dbReference type="Proteomes" id="UP001495147">
    <property type="component" value="Unassembled WGS sequence"/>
</dbReference>
<dbReference type="GO" id="GO:0016874">
    <property type="term" value="F:ligase activity"/>
    <property type="evidence" value="ECO:0007669"/>
    <property type="project" value="UniProtKB-KW"/>
</dbReference>
<dbReference type="PANTHER" id="PTHR43859">
    <property type="entry name" value="ACYL-ACTIVATING ENZYME"/>
    <property type="match status" value="1"/>
</dbReference>
<dbReference type="RefSeq" id="WP_347705702.1">
    <property type="nucleotide sequence ID" value="NZ_JBDPZD010000004.1"/>
</dbReference>
<reference evidence="7 8" key="1">
    <citation type="submission" date="2024-05" db="EMBL/GenBank/DDBJ databases">
        <title>Roseateles sp. DJS-2-20 16S ribosomal RNA gene Genome sequencing and assembly.</title>
        <authorList>
            <person name="Woo H."/>
        </authorList>
    </citation>
    <scope>NUCLEOTIDE SEQUENCE [LARGE SCALE GENOMIC DNA]</scope>
    <source>
        <strain evidence="7 8">DJS-2-20</strain>
    </source>
</reference>
<evidence type="ECO:0000256" key="3">
    <source>
        <dbReference type="ARBA" id="ARBA00022832"/>
    </source>
</evidence>
<evidence type="ECO:0000259" key="6">
    <source>
        <dbReference type="Pfam" id="PF13193"/>
    </source>
</evidence>
<dbReference type="Gene3D" id="3.30.300.30">
    <property type="match status" value="1"/>
</dbReference>
<dbReference type="Pfam" id="PF13193">
    <property type="entry name" value="AMP-binding_C"/>
    <property type="match status" value="1"/>
</dbReference>
<dbReference type="Pfam" id="PF00501">
    <property type="entry name" value="AMP-binding"/>
    <property type="match status" value="1"/>
</dbReference>
<feature type="domain" description="AMP-binding enzyme C-terminal" evidence="6">
    <location>
        <begin position="456"/>
        <end position="530"/>
    </location>
</feature>
<evidence type="ECO:0000256" key="2">
    <source>
        <dbReference type="ARBA" id="ARBA00022598"/>
    </source>
</evidence>
<dbReference type="SUPFAM" id="SSF56801">
    <property type="entry name" value="Acetyl-CoA synthetase-like"/>
    <property type="match status" value="1"/>
</dbReference>
<dbReference type="InterPro" id="IPR000873">
    <property type="entry name" value="AMP-dep_synth/lig_dom"/>
</dbReference>
<name>A0ABV0G590_9BURK</name>
<keyword evidence="2 7" id="KW-0436">Ligase</keyword>
<keyword evidence="8" id="KW-1185">Reference proteome</keyword>
<dbReference type="Gene3D" id="3.40.50.12780">
    <property type="entry name" value="N-terminal domain of ligase-like"/>
    <property type="match status" value="1"/>
</dbReference>
<organism evidence="7 8">
    <name type="scientific">Roseateles paludis</name>
    <dbReference type="NCBI Taxonomy" id="3145238"/>
    <lineage>
        <taxon>Bacteria</taxon>
        <taxon>Pseudomonadati</taxon>
        <taxon>Pseudomonadota</taxon>
        <taxon>Betaproteobacteria</taxon>
        <taxon>Burkholderiales</taxon>
        <taxon>Sphaerotilaceae</taxon>
        <taxon>Roseateles</taxon>
    </lineage>
</organism>
<keyword evidence="3" id="KW-0276">Fatty acid metabolism</keyword>
<feature type="domain" description="AMP-dependent synthetase/ligase" evidence="5">
    <location>
        <begin position="18"/>
        <end position="403"/>
    </location>
</feature>
<dbReference type="EMBL" id="JBDPZD010000004">
    <property type="protein sequence ID" value="MEO3692893.1"/>
    <property type="molecule type" value="Genomic_DNA"/>
</dbReference>
<dbReference type="PROSITE" id="PS00455">
    <property type="entry name" value="AMP_BINDING"/>
    <property type="match status" value="1"/>
</dbReference>
<dbReference type="PANTHER" id="PTHR43859:SF4">
    <property type="entry name" value="BUTANOATE--COA LIGASE AAE1-RELATED"/>
    <property type="match status" value="1"/>
</dbReference>
<dbReference type="NCBIfam" id="NF005426">
    <property type="entry name" value="PRK07008.1"/>
    <property type="match status" value="1"/>
</dbReference>
<evidence type="ECO:0000256" key="4">
    <source>
        <dbReference type="ARBA" id="ARBA00023098"/>
    </source>
</evidence>
<dbReference type="CDD" id="cd12119">
    <property type="entry name" value="ttLC_FACS_AlkK_like"/>
    <property type="match status" value="1"/>
</dbReference>
<dbReference type="InterPro" id="IPR025110">
    <property type="entry name" value="AMP-bd_C"/>
</dbReference>
<dbReference type="InterPro" id="IPR045851">
    <property type="entry name" value="AMP-bd_C_sf"/>
</dbReference>
<comment type="caution">
    <text evidence="7">The sequence shown here is derived from an EMBL/GenBank/DDBJ whole genome shotgun (WGS) entry which is preliminary data.</text>
</comment>
<protein>
    <submittedName>
        <fullName evidence="7">3-(Methylthio)propionyl-CoA ligase</fullName>
    </submittedName>
</protein>
<evidence type="ECO:0000259" key="5">
    <source>
        <dbReference type="Pfam" id="PF00501"/>
    </source>
</evidence>
<evidence type="ECO:0000313" key="7">
    <source>
        <dbReference type="EMBL" id="MEO3692893.1"/>
    </source>
</evidence>
<proteinExistence type="inferred from homology"/>
<evidence type="ECO:0000256" key="1">
    <source>
        <dbReference type="ARBA" id="ARBA00006432"/>
    </source>
</evidence>
<dbReference type="NCBIfam" id="NF004837">
    <property type="entry name" value="PRK06187.1"/>
    <property type="match status" value="1"/>
</dbReference>
<gene>
    <name evidence="7" type="ORF">ABDJ85_15565</name>
</gene>